<proteinExistence type="predicted"/>
<evidence type="ECO:0000313" key="2">
    <source>
        <dbReference type="Proteomes" id="UP000588369"/>
    </source>
</evidence>
<name>A0A7X9RKX5_9BIFI</name>
<comment type="caution">
    <text evidence="1">The sequence shown here is derived from an EMBL/GenBank/DDBJ whole genome shotgun (WGS) entry which is preliminary data.</text>
</comment>
<dbReference type="AlphaFoldDB" id="A0A7X9RKX5"/>
<gene>
    <name evidence="1" type="ORF">HF844_04090</name>
</gene>
<accession>A0A7X9RKX5</accession>
<dbReference type="Proteomes" id="UP000588369">
    <property type="component" value="Unassembled WGS sequence"/>
</dbReference>
<evidence type="ECO:0000313" key="1">
    <source>
        <dbReference type="EMBL" id="NME61983.1"/>
    </source>
</evidence>
<organism evidence="1 2">
    <name type="scientific">Bifidobacterium thermophilum</name>
    <dbReference type="NCBI Taxonomy" id="33905"/>
    <lineage>
        <taxon>Bacteria</taxon>
        <taxon>Bacillati</taxon>
        <taxon>Actinomycetota</taxon>
        <taxon>Actinomycetes</taxon>
        <taxon>Bifidobacteriales</taxon>
        <taxon>Bifidobacteriaceae</taxon>
        <taxon>Bifidobacterium</taxon>
    </lineage>
</organism>
<protein>
    <submittedName>
        <fullName evidence="1">Uncharacterized protein</fullName>
    </submittedName>
</protein>
<sequence length="70" mass="7965">MGSAVSHVYHTNPYSKAAVNERLKQLLDDSYVSNSRGVIEYILGGERDVSLLHIRVFDKKTAKVVYQRQI</sequence>
<dbReference type="EMBL" id="JABAGI010000003">
    <property type="protein sequence ID" value="NME61983.1"/>
    <property type="molecule type" value="Genomic_DNA"/>
</dbReference>
<reference evidence="1 2" key="1">
    <citation type="submission" date="2020-04" db="EMBL/GenBank/DDBJ databases">
        <authorList>
            <person name="Hitch T.C.A."/>
            <person name="Wylensek D."/>
            <person name="Clavel T."/>
        </authorList>
    </citation>
    <scope>NUCLEOTIDE SEQUENCE [LARGE SCALE GENOMIC DNA]</scope>
    <source>
        <strain evidence="1 2">BSM-130-P53-3C</strain>
    </source>
</reference>